<proteinExistence type="predicted"/>
<dbReference type="InterPro" id="IPR025241">
    <property type="entry name" value="DUF4190"/>
</dbReference>
<feature type="compositionally biased region" description="Pro residues" evidence="1">
    <location>
        <begin position="1"/>
        <end position="14"/>
    </location>
</feature>
<feature type="domain" description="DUF4190" evidence="3">
    <location>
        <begin position="59"/>
        <end position="118"/>
    </location>
</feature>
<evidence type="ECO:0000313" key="4">
    <source>
        <dbReference type="EMBL" id="SFR54749.1"/>
    </source>
</evidence>
<keyword evidence="2" id="KW-1133">Transmembrane helix</keyword>
<organism evidence="4 5">
    <name type="scientific">Microbacterium azadirachtae</name>
    <dbReference type="NCBI Taxonomy" id="582680"/>
    <lineage>
        <taxon>Bacteria</taxon>
        <taxon>Bacillati</taxon>
        <taxon>Actinomycetota</taxon>
        <taxon>Actinomycetes</taxon>
        <taxon>Micrococcales</taxon>
        <taxon>Microbacteriaceae</taxon>
        <taxon>Microbacterium</taxon>
    </lineage>
</organism>
<reference evidence="5" key="1">
    <citation type="submission" date="2016-10" db="EMBL/GenBank/DDBJ databases">
        <authorList>
            <person name="Varghese N."/>
            <person name="Submissions S."/>
        </authorList>
    </citation>
    <scope>NUCLEOTIDE SEQUENCE [LARGE SCALE GENOMIC DNA]</scope>
    <source>
        <strain evidence="5">CL127</strain>
    </source>
</reference>
<evidence type="ECO:0000259" key="3">
    <source>
        <dbReference type="Pfam" id="PF13828"/>
    </source>
</evidence>
<gene>
    <name evidence="4" type="ORF">SAMN04488591_1900</name>
</gene>
<keyword evidence="2" id="KW-0812">Transmembrane</keyword>
<evidence type="ECO:0000256" key="2">
    <source>
        <dbReference type="SAM" id="Phobius"/>
    </source>
</evidence>
<evidence type="ECO:0000256" key="1">
    <source>
        <dbReference type="SAM" id="MobiDB-lite"/>
    </source>
</evidence>
<dbReference type="AlphaFoldDB" id="A0A1I6HJT2"/>
<keyword evidence="2" id="KW-0472">Membrane</keyword>
<accession>A0A1I6HJT2</accession>
<name>A0A1I6HJT2_9MICO</name>
<dbReference type="Proteomes" id="UP000198877">
    <property type="component" value="Unassembled WGS sequence"/>
</dbReference>
<dbReference type="EMBL" id="FOYR01000002">
    <property type="protein sequence ID" value="SFR54749.1"/>
    <property type="molecule type" value="Genomic_DNA"/>
</dbReference>
<sequence>MTDPQNPQPGPQPYPAAQNPQPYPAAQNPQPYPLAQNPAGGQPYYPMPGYLPAPEPKGLSTASMVLALVSVVFGFTFLLPITALILGIVGLRREPAGRGMAIAGVVISGLILVVWAILLIVLLVVGLSAFGIAVSQTTS</sequence>
<feature type="region of interest" description="Disordered" evidence="1">
    <location>
        <begin position="1"/>
        <end position="40"/>
    </location>
</feature>
<feature type="transmembrane region" description="Helical" evidence="2">
    <location>
        <begin position="101"/>
        <end position="134"/>
    </location>
</feature>
<evidence type="ECO:0000313" key="5">
    <source>
        <dbReference type="Proteomes" id="UP000198877"/>
    </source>
</evidence>
<feature type="transmembrane region" description="Helical" evidence="2">
    <location>
        <begin position="64"/>
        <end position="89"/>
    </location>
</feature>
<dbReference type="RefSeq" id="WP_091738177.1">
    <property type="nucleotide sequence ID" value="NZ_FOYR01000002.1"/>
</dbReference>
<protein>
    <recommendedName>
        <fullName evidence="3">DUF4190 domain-containing protein</fullName>
    </recommendedName>
</protein>
<feature type="compositionally biased region" description="Low complexity" evidence="1">
    <location>
        <begin position="15"/>
        <end position="39"/>
    </location>
</feature>
<dbReference type="Pfam" id="PF13828">
    <property type="entry name" value="DUF4190"/>
    <property type="match status" value="1"/>
</dbReference>